<sequence length="76" mass="8877">MAFCHGSLSSLLCLLVPWLSVFALLSFAPPCHNTRLQYSTIFLLLVHTWFFLSLFTWFGWSFFLAPWFLCLGNLVW</sequence>
<evidence type="ECO:0000256" key="2">
    <source>
        <dbReference type="SAM" id="SignalP"/>
    </source>
</evidence>
<keyword evidence="2" id="KW-0732">Signal</keyword>
<evidence type="ECO:0000256" key="1">
    <source>
        <dbReference type="SAM" id="Phobius"/>
    </source>
</evidence>
<dbReference type="AlphaFoldDB" id="A0A8T0GAQ8"/>
<keyword evidence="4" id="KW-1185">Reference proteome</keyword>
<gene>
    <name evidence="3" type="ORF">KC19_11G039200</name>
</gene>
<keyword evidence="1" id="KW-0472">Membrane</keyword>
<reference evidence="3 4" key="1">
    <citation type="submission" date="2020-06" db="EMBL/GenBank/DDBJ databases">
        <title>WGS assembly of Ceratodon purpureus strain R40.</title>
        <authorList>
            <person name="Carey S.B."/>
            <person name="Jenkins J."/>
            <person name="Shu S."/>
            <person name="Lovell J.T."/>
            <person name="Sreedasyam A."/>
            <person name="Maumus F."/>
            <person name="Tiley G.P."/>
            <person name="Fernandez-Pozo N."/>
            <person name="Barry K."/>
            <person name="Chen C."/>
            <person name="Wang M."/>
            <person name="Lipzen A."/>
            <person name="Daum C."/>
            <person name="Saski C.A."/>
            <person name="Payton A.C."/>
            <person name="Mcbreen J.C."/>
            <person name="Conrad R.E."/>
            <person name="Kollar L.M."/>
            <person name="Olsson S."/>
            <person name="Huttunen S."/>
            <person name="Landis J.B."/>
            <person name="Wickett N.J."/>
            <person name="Johnson M.G."/>
            <person name="Rensing S.A."/>
            <person name="Grimwood J."/>
            <person name="Schmutz J."/>
            <person name="Mcdaniel S.F."/>
        </authorList>
    </citation>
    <scope>NUCLEOTIDE SEQUENCE [LARGE SCALE GENOMIC DNA]</scope>
    <source>
        <strain evidence="3 4">R40</strain>
    </source>
</reference>
<name>A0A8T0GAQ8_CERPU</name>
<dbReference type="Proteomes" id="UP000822688">
    <property type="component" value="Chromosome 11"/>
</dbReference>
<proteinExistence type="predicted"/>
<evidence type="ECO:0000313" key="4">
    <source>
        <dbReference type="Proteomes" id="UP000822688"/>
    </source>
</evidence>
<evidence type="ECO:0000313" key="3">
    <source>
        <dbReference type="EMBL" id="KAG0556263.1"/>
    </source>
</evidence>
<organism evidence="3 4">
    <name type="scientific">Ceratodon purpureus</name>
    <name type="common">Fire moss</name>
    <name type="synonym">Dicranum purpureum</name>
    <dbReference type="NCBI Taxonomy" id="3225"/>
    <lineage>
        <taxon>Eukaryota</taxon>
        <taxon>Viridiplantae</taxon>
        <taxon>Streptophyta</taxon>
        <taxon>Embryophyta</taxon>
        <taxon>Bryophyta</taxon>
        <taxon>Bryophytina</taxon>
        <taxon>Bryopsida</taxon>
        <taxon>Dicranidae</taxon>
        <taxon>Pseudoditrichales</taxon>
        <taxon>Ditrichaceae</taxon>
        <taxon>Ceratodon</taxon>
    </lineage>
</organism>
<keyword evidence="1" id="KW-0812">Transmembrane</keyword>
<feature type="signal peptide" evidence="2">
    <location>
        <begin position="1"/>
        <end position="23"/>
    </location>
</feature>
<feature type="chain" id="PRO_5035790707" description="NADH dehydrogenase subunit 4" evidence="2">
    <location>
        <begin position="24"/>
        <end position="76"/>
    </location>
</feature>
<protein>
    <recommendedName>
        <fullName evidence="5">NADH dehydrogenase subunit 4</fullName>
    </recommendedName>
</protein>
<keyword evidence="1" id="KW-1133">Transmembrane helix</keyword>
<evidence type="ECO:0008006" key="5">
    <source>
        <dbReference type="Google" id="ProtNLM"/>
    </source>
</evidence>
<dbReference type="EMBL" id="CM026432">
    <property type="protein sequence ID" value="KAG0556263.1"/>
    <property type="molecule type" value="Genomic_DNA"/>
</dbReference>
<comment type="caution">
    <text evidence="3">The sequence shown here is derived from an EMBL/GenBank/DDBJ whole genome shotgun (WGS) entry which is preliminary data.</text>
</comment>
<feature type="transmembrane region" description="Helical" evidence="1">
    <location>
        <begin position="49"/>
        <end position="75"/>
    </location>
</feature>
<accession>A0A8T0GAQ8</accession>